<dbReference type="OrthoDB" id="44820at2759"/>
<name>A0A9D4TGL0_CHLVU</name>
<proteinExistence type="predicted"/>
<dbReference type="Pfam" id="PF10184">
    <property type="entry name" value="DUF2358"/>
    <property type="match status" value="1"/>
</dbReference>
<dbReference type="AlphaFoldDB" id="A0A9D4TGL0"/>
<dbReference type="PANTHER" id="PTHR31094">
    <property type="entry name" value="RIKEN CDNA 2310061I04 GENE"/>
    <property type="match status" value="1"/>
</dbReference>
<gene>
    <name evidence="2" type="ORF">D9Q98_008417</name>
</gene>
<dbReference type="InterPro" id="IPR018790">
    <property type="entry name" value="DUF2358"/>
</dbReference>
<protein>
    <submittedName>
        <fullName evidence="2">Uncharacterized protein</fullName>
    </submittedName>
</protein>
<accession>A0A9D4TGL0</accession>
<reference evidence="2" key="1">
    <citation type="journal article" date="2019" name="Plant J.">
        <title>Chlorella vulgaris genome assembly and annotation reveals the molecular basis for metabolic acclimation to high light conditions.</title>
        <authorList>
            <person name="Cecchin M."/>
            <person name="Marcolungo L."/>
            <person name="Rossato M."/>
            <person name="Girolomoni L."/>
            <person name="Cosentino E."/>
            <person name="Cuine S."/>
            <person name="Li-Beisson Y."/>
            <person name="Delledonne M."/>
            <person name="Ballottari M."/>
        </authorList>
    </citation>
    <scope>NUCLEOTIDE SEQUENCE</scope>
    <source>
        <strain evidence="2">211/11P</strain>
    </source>
</reference>
<sequence length="268" mass="29398">MQALQASVAAGRQSFLRQQHPALHSPHQQRTQPCTALPRNQASSTSGRRSWATTAARLAAVAPKPHNAVPLLVLERSCAVASLSSDKQSAQERQQQQEYLCNFGSALRTLQTDLPALLHQAPDLSIYAEHVQFVDKLSPRLGLGFPASSCSGKEAYSRLLWSLRFHRTLFFGRARLELLRMWEREPGVVCVRWSARACPRLLDSAAAPLTLDGVSEFSFDDQGRISKHSVDCVSFSGPRVQVPLLARYARPQMVPGLAGSGSGGSWDE</sequence>
<keyword evidence="3" id="KW-1185">Reference proteome</keyword>
<reference evidence="2" key="2">
    <citation type="submission" date="2020-11" db="EMBL/GenBank/DDBJ databases">
        <authorList>
            <person name="Cecchin M."/>
            <person name="Marcolungo L."/>
            <person name="Rossato M."/>
            <person name="Girolomoni L."/>
            <person name="Cosentino E."/>
            <person name="Cuine S."/>
            <person name="Li-Beisson Y."/>
            <person name="Delledonne M."/>
            <person name="Ballottari M."/>
        </authorList>
    </citation>
    <scope>NUCLEOTIDE SEQUENCE</scope>
    <source>
        <strain evidence="2">211/11P</strain>
        <tissue evidence="2">Whole cell</tissue>
    </source>
</reference>
<evidence type="ECO:0000256" key="1">
    <source>
        <dbReference type="SAM" id="MobiDB-lite"/>
    </source>
</evidence>
<feature type="compositionally biased region" description="Polar residues" evidence="1">
    <location>
        <begin position="26"/>
        <end position="48"/>
    </location>
</feature>
<evidence type="ECO:0000313" key="3">
    <source>
        <dbReference type="Proteomes" id="UP001055712"/>
    </source>
</evidence>
<evidence type="ECO:0000313" key="2">
    <source>
        <dbReference type="EMBL" id="KAI3425039.1"/>
    </source>
</evidence>
<organism evidence="2 3">
    <name type="scientific">Chlorella vulgaris</name>
    <name type="common">Green alga</name>
    <dbReference type="NCBI Taxonomy" id="3077"/>
    <lineage>
        <taxon>Eukaryota</taxon>
        <taxon>Viridiplantae</taxon>
        <taxon>Chlorophyta</taxon>
        <taxon>core chlorophytes</taxon>
        <taxon>Trebouxiophyceae</taxon>
        <taxon>Chlorellales</taxon>
        <taxon>Chlorellaceae</taxon>
        <taxon>Chlorella clade</taxon>
        <taxon>Chlorella</taxon>
    </lineage>
</organism>
<comment type="caution">
    <text evidence="2">The sequence shown here is derived from an EMBL/GenBank/DDBJ whole genome shotgun (WGS) entry which is preliminary data.</text>
</comment>
<dbReference type="Proteomes" id="UP001055712">
    <property type="component" value="Unassembled WGS sequence"/>
</dbReference>
<dbReference type="EMBL" id="SIDB01000012">
    <property type="protein sequence ID" value="KAI3425039.1"/>
    <property type="molecule type" value="Genomic_DNA"/>
</dbReference>
<dbReference type="PANTHER" id="PTHR31094:SF2">
    <property type="entry name" value="RIKEN CDNA 2310061I04 GENE"/>
    <property type="match status" value="1"/>
</dbReference>
<feature type="region of interest" description="Disordered" evidence="1">
    <location>
        <begin position="21"/>
        <end position="49"/>
    </location>
</feature>